<dbReference type="Pfam" id="PF13176">
    <property type="entry name" value="TPR_7"/>
    <property type="match status" value="1"/>
</dbReference>
<evidence type="ECO:0000256" key="10">
    <source>
        <dbReference type="PROSITE-ProRule" id="PRU00339"/>
    </source>
</evidence>
<name>B4W5B3_9CYAN</name>
<dbReference type="GO" id="GO:0004197">
    <property type="term" value="F:cysteine-type endopeptidase activity"/>
    <property type="evidence" value="ECO:0007669"/>
    <property type="project" value="InterPro"/>
</dbReference>
<dbReference type="Pfam" id="PF00931">
    <property type="entry name" value="NB-ARC"/>
    <property type="match status" value="1"/>
</dbReference>
<dbReference type="Gene3D" id="1.25.40.10">
    <property type="entry name" value="Tetratricopeptide repeat domain"/>
    <property type="match status" value="3"/>
</dbReference>
<dbReference type="InterPro" id="IPR002151">
    <property type="entry name" value="Kinesin_light"/>
</dbReference>
<dbReference type="GO" id="GO:0005737">
    <property type="term" value="C:cytoplasm"/>
    <property type="evidence" value="ECO:0007669"/>
    <property type="project" value="TreeGrafter"/>
</dbReference>
<feature type="repeat" description="TPR" evidence="10">
    <location>
        <begin position="855"/>
        <end position="888"/>
    </location>
</feature>
<dbReference type="Proteomes" id="UP000003835">
    <property type="component" value="Unassembled WGS sequence"/>
</dbReference>
<keyword evidence="7" id="KW-0175">Coiled coil</keyword>
<dbReference type="Gene3D" id="3.40.50.1460">
    <property type="match status" value="1"/>
</dbReference>
<dbReference type="PANTHER" id="PTHR45783">
    <property type="entry name" value="KINESIN LIGHT CHAIN"/>
    <property type="match status" value="1"/>
</dbReference>
<gene>
    <name evidence="13" type="ORF">MC7420_6570</name>
</gene>
<dbReference type="GO" id="GO:0006508">
    <property type="term" value="P:proteolysis"/>
    <property type="evidence" value="ECO:0007669"/>
    <property type="project" value="InterPro"/>
</dbReference>
<dbReference type="GO" id="GO:0019894">
    <property type="term" value="F:kinesin binding"/>
    <property type="evidence" value="ECO:0007669"/>
    <property type="project" value="TreeGrafter"/>
</dbReference>
<dbReference type="SUPFAM" id="SSF52540">
    <property type="entry name" value="P-loop containing nucleoside triphosphate hydrolases"/>
    <property type="match status" value="1"/>
</dbReference>
<evidence type="ECO:0000256" key="2">
    <source>
        <dbReference type="ARBA" id="ARBA00009622"/>
    </source>
</evidence>
<dbReference type="SMART" id="SM00028">
    <property type="entry name" value="TPR"/>
    <property type="match status" value="9"/>
</dbReference>
<dbReference type="GO" id="GO:0043531">
    <property type="term" value="F:ADP binding"/>
    <property type="evidence" value="ECO:0007669"/>
    <property type="project" value="InterPro"/>
</dbReference>
<organism evidence="13 14">
    <name type="scientific">Coleofasciculus chthonoplastes PCC 7420</name>
    <dbReference type="NCBI Taxonomy" id="118168"/>
    <lineage>
        <taxon>Bacteria</taxon>
        <taxon>Bacillati</taxon>
        <taxon>Cyanobacteriota</taxon>
        <taxon>Cyanophyceae</taxon>
        <taxon>Coleofasciculales</taxon>
        <taxon>Coleofasciculaceae</taxon>
        <taxon>Coleofasciculus</taxon>
    </lineage>
</organism>
<keyword evidence="4" id="KW-0493">Microtubule</keyword>
<feature type="repeat" description="TPR" evidence="10">
    <location>
        <begin position="687"/>
        <end position="720"/>
    </location>
</feature>
<feature type="repeat" description="TPR" evidence="10">
    <location>
        <begin position="813"/>
        <end position="846"/>
    </location>
</feature>
<dbReference type="InterPro" id="IPR029030">
    <property type="entry name" value="Caspase-like_dom_sf"/>
</dbReference>
<feature type="domain" description="Peptidase C14 caspase" evidence="11">
    <location>
        <begin position="7"/>
        <end position="205"/>
    </location>
</feature>
<dbReference type="HOGENOM" id="CLU_000288_125_8_3"/>
<dbReference type="AlphaFoldDB" id="B4W5B3"/>
<keyword evidence="5" id="KW-0677">Repeat</keyword>
<proteinExistence type="inferred from homology"/>
<evidence type="ECO:0000256" key="9">
    <source>
        <dbReference type="ARBA" id="ARBA00023212"/>
    </source>
</evidence>
<accession>B4W5B3</accession>
<comment type="similarity">
    <text evidence="2">Belongs to the kinesin light chain family.</text>
</comment>
<evidence type="ECO:0000256" key="4">
    <source>
        <dbReference type="ARBA" id="ARBA00022701"/>
    </source>
</evidence>
<keyword evidence="8" id="KW-0505">Motor protein</keyword>
<evidence type="ECO:0000256" key="7">
    <source>
        <dbReference type="ARBA" id="ARBA00023054"/>
    </source>
</evidence>
<dbReference type="Gene3D" id="3.40.50.300">
    <property type="entry name" value="P-loop containing nucleotide triphosphate hydrolases"/>
    <property type="match status" value="1"/>
</dbReference>
<dbReference type="InterPro" id="IPR019734">
    <property type="entry name" value="TPR_rpt"/>
</dbReference>
<dbReference type="SUPFAM" id="SSF52129">
    <property type="entry name" value="Caspase-like"/>
    <property type="match status" value="1"/>
</dbReference>
<dbReference type="Pfam" id="PF13424">
    <property type="entry name" value="TPR_12"/>
    <property type="match status" value="4"/>
</dbReference>
<dbReference type="InterPro" id="IPR027417">
    <property type="entry name" value="P-loop_NTPase"/>
</dbReference>
<evidence type="ECO:0000256" key="6">
    <source>
        <dbReference type="ARBA" id="ARBA00022803"/>
    </source>
</evidence>
<dbReference type="PROSITE" id="PS50293">
    <property type="entry name" value="TPR_REGION"/>
    <property type="match status" value="1"/>
</dbReference>
<evidence type="ECO:0000256" key="3">
    <source>
        <dbReference type="ARBA" id="ARBA00022490"/>
    </source>
</evidence>
<evidence type="ECO:0000256" key="8">
    <source>
        <dbReference type="ARBA" id="ARBA00023175"/>
    </source>
</evidence>
<dbReference type="PRINTS" id="PR00364">
    <property type="entry name" value="DISEASERSIST"/>
</dbReference>
<feature type="non-terminal residue" evidence="13">
    <location>
        <position position="1009"/>
    </location>
</feature>
<feature type="repeat" description="TPR" evidence="10">
    <location>
        <begin position="897"/>
        <end position="930"/>
    </location>
</feature>
<evidence type="ECO:0000259" key="11">
    <source>
        <dbReference type="Pfam" id="PF00656"/>
    </source>
</evidence>
<dbReference type="GO" id="GO:0005871">
    <property type="term" value="C:kinesin complex"/>
    <property type="evidence" value="ECO:0007669"/>
    <property type="project" value="InterPro"/>
</dbReference>
<dbReference type="eggNOG" id="COG0457">
    <property type="taxonomic scope" value="Bacteria"/>
</dbReference>
<dbReference type="InterPro" id="IPR002182">
    <property type="entry name" value="NB-ARC"/>
</dbReference>
<evidence type="ECO:0000313" key="13">
    <source>
        <dbReference type="EMBL" id="EDX70645.1"/>
    </source>
</evidence>
<dbReference type="STRING" id="118168.MC7420_6570"/>
<dbReference type="InterPro" id="IPR011990">
    <property type="entry name" value="TPR-like_helical_dom_sf"/>
</dbReference>
<keyword evidence="9" id="KW-0206">Cytoskeleton</keyword>
<dbReference type="InterPro" id="IPR011600">
    <property type="entry name" value="Pept_C14_caspase"/>
</dbReference>
<evidence type="ECO:0000313" key="14">
    <source>
        <dbReference type="Proteomes" id="UP000003835"/>
    </source>
</evidence>
<dbReference type="PROSITE" id="PS50005">
    <property type="entry name" value="TPR"/>
    <property type="match status" value="5"/>
</dbReference>
<keyword evidence="6 10" id="KW-0802">TPR repeat</keyword>
<comment type="subcellular location">
    <subcellularLocation>
        <location evidence="1">Cytoplasm</location>
        <location evidence="1">Cytoskeleton</location>
    </subcellularLocation>
</comment>
<evidence type="ECO:0000259" key="12">
    <source>
        <dbReference type="Pfam" id="PF00931"/>
    </source>
</evidence>
<dbReference type="Pfam" id="PF00656">
    <property type="entry name" value="Peptidase_C14"/>
    <property type="match status" value="1"/>
</dbReference>
<protein>
    <submittedName>
        <fullName evidence="13">Tetratricopeptide repeat family</fullName>
    </submittedName>
</protein>
<feature type="repeat" description="TPR" evidence="10">
    <location>
        <begin position="939"/>
        <end position="972"/>
    </location>
</feature>
<dbReference type="PANTHER" id="PTHR45783:SF3">
    <property type="entry name" value="KINESIN LIGHT CHAIN"/>
    <property type="match status" value="1"/>
</dbReference>
<dbReference type="GO" id="GO:0007018">
    <property type="term" value="P:microtubule-based movement"/>
    <property type="evidence" value="ECO:0007669"/>
    <property type="project" value="TreeGrafter"/>
</dbReference>
<dbReference type="SUPFAM" id="SSF48452">
    <property type="entry name" value="TPR-like"/>
    <property type="match status" value="2"/>
</dbReference>
<dbReference type="EMBL" id="DS989885">
    <property type="protein sequence ID" value="EDX70645.1"/>
    <property type="molecule type" value="Genomic_DNA"/>
</dbReference>
<keyword evidence="14" id="KW-1185">Reference proteome</keyword>
<feature type="domain" description="NB-ARC" evidence="12">
    <location>
        <begin position="278"/>
        <end position="436"/>
    </location>
</feature>
<sequence length="1009" mass="114071">MAMSRDALVVGINKYERFNPLNAPGGDAEAVAQRLEQYGEFKVTRLPGVKDKQNNRIRVGQKTNVKLSQLRNAIIQLFKPKGKSVPDTALLYFSGHGLRQDLGVEEGFLASSDVNPEGENWGLSLQWLRRLLLTSEVRQQIVILDCCYSGEVLNVAEADPGEGGKARDRSFIAASREFEVAYEGIDGSHSAFTAALLEALEPKSERWVTNYTLVERLHQISSEFPQRWICSNSGEPINLTRCLTPLIPKSETLQPELAASPHNLKHSGVIEFVGRAEVLENLHQQLQQTERIAICAVAGMGGVGKTELALQYALHHQKQGTYPGGLCWILAGESVVGTQIVSFARTQLDLQLPDGLELTEQVAYCWRHWRRGDVLFIFDDVRNYRQIKPYLPPAESRFKVLITTRRQNLGASFERIHLDVLTEAAAIELLVSLIGQERIEAEPEQVKRLCQDLGYLPLGLELVGRYLQRKPDLSLEKMCQRLRLTHRSLNNPDPDMTAQLGVEAAFELSWQELSQDAQTLACFLSLFALAPIPWKWVEQCCSDEDVEELEDIRDDELVNRSLLERVDKESYQLHQLIREFLKGKVKELTEADELKQRFCQGMVAAAKQIPWTPTKDDIVIATPMIPHLAEAATNQQDWLSHEDLTKPFVGLGRFYQGQGLYKQALPWFEQCLSATRERLGDDHPHVAKSLNNLAELYLLQGRYGEAEPLYLQALELTKRLLGDNHLFVATSLSNLALLYSLQGRYDETESLYLQALELYGRLLGDNHPFMATSLGNLAELYELQGRYSEAEPLHLQALELNKRWLGDDHPDVAASLNILANLYRSQGRYSEAEPLFLQALELRKRLLGDDHPDVATSLNNLALLYDFQGRYDEAEPLYLQALELRKRLLEDDHPFVATSLNNLGNLYSSQERYDEAELLHQQALELRKRLLGDDHPDVASSLNNLAGLYSSQGRYEKAEPLFLQALELYKRLLGDDHPDVASSLNNLAELYSSQGRYDEAEPLFVQALE</sequence>
<keyword evidence="3" id="KW-0963">Cytoplasm</keyword>
<evidence type="ECO:0000256" key="5">
    <source>
        <dbReference type="ARBA" id="ARBA00022737"/>
    </source>
</evidence>
<dbReference type="GO" id="GO:0005874">
    <property type="term" value="C:microtubule"/>
    <property type="evidence" value="ECO:0007669"/>
    <property type="project" value="UniProtKB-KW"/>
</dbReference>
<reference evidence="13 14" key="1">
    <citation type="submission" date="2008-07" db="EMBL/GenBank/DDBJ databases">
        <authorList>
            <person name="Tandeau de Marsac N."/>
            <person name="Ferriera S."/>
            <person name="Johnson J."/>
            <person name="Kravitz S."/>
            <person name="Beeson K."/>
            <person name="Sutton G."/>
            <person name="Rogers Y.-H."/>
            <person name="Friedman R."/>
            <person name="Frazier M."/>
            <person name="Venter J.C."/>
        </authorList>
    </citation>
    <scope>NUCLEOTIDE SEQUENCE [LARGE SCALE GENOMIC DNA]</scope>
    <source>
        <strain evidence="13 14">PCC 7420</strain>
    </source>
</reference>
<evidence type="ECO:0000256" key="1">
    <source>
        <dbReference type="ARBA" id="ARBA00004245"/>
    </source>
</evidence>
<dbReference type="eggNOG" id="COG4249">
    <property type="taxonomic scope" value="Bacteria"/>
</dbReference>